<keyword evidence="6 8" id="KW-0539">Nucleus</keyword>
<dbReference type="Proteomes" id="UP001293254">
    <property type="component" value="Unassembled WGS sequence"/>
</dbReference>
<reference evidence="10" key="1">
    <citation type="submission" date="2020-06" db="EMBL/GenBank/DDBJ databases">
        <authorList>
            <person name="Li T."/>
            <person name="Hu X."/>
            <person name="Zhang T."/>
            <person name="Song X."/>
            <person name="Zhang H."/>
            <person name="Dai N."/>
            <person name="Sheng W."/>
            <person name="Hou X."/>
            <person name="Wei L."/>
        </authorList>
    </citation>
    <scope>NUCLEOTIDE SEQUENCE</scope>
    <source>
        <strain evidence="10">3651</strain>
        <tissue evidence="10">Leaf</tissue>
    </source>
</reference>
<dbReference type="Gene3D" id="6.10.250.2430">
    <property type="match status" value="1"/>
</dbReference>
<dbReference type="GO" id="GO:0003677">
    <property type="term" value="F:DNA binding"/>
    <property type="evidence" value="ECO:0007669"/>
    <property type="project" value="UniProtKB-KW"/>
</dbReference>
<comment type="caution">
    <text evidence="10">The sequence shown here is derived from an EMBL/GenBank/DDBJ whole genome shotgun (WGS) entry which is preliminary data.</text>
</comment>
<keyword evidence="3 8" id="KW-0238">DNA-binding</keyword>
<sequence length="347" mass="38097">MQSLSHKDTDQTTADSLATLFGGRSSLWFSTKQPKVSLSKSVAAELETTGEHYHVKLSESQYQEQDSSSSLSTEQSHHEAANSAKSNSHMQNISFQPGLFETYKKRGDDCAVPSLIGGNTDQITNQVQMEHNQSLACMSYPLTGSYFGTIGAAYEPTGVVYPQMMGIAPPRVVLPLDCTEGMPIYVNAKQYHAILRRRQTRAKLEAQNKLAKSKKPYLHESRHLHALRRARGSGGRFLNTKNMQQQNHPNQTYDKHLSSNQKSGDASETEVQHSESNSWGNSPTSGSDVSCIFNNDDGFQQPDLRVSFSSLTMGATAQIGAHSHVIAPDGKLLLSMDSRCARISTAT</sequence>
<dbReference type="SMART" id="SM00521">
    <property type="entry name" value="CBF"/>
    <property type="match status" value="1"/>
</dbReference>
<name>A0AAE2CHE1_9LAMI</name>
<dbReference type="Pfam" id="PF02045">
    <property type="entry name" value="CBFB_NFYA"/>
    <property type="match status" value="1"/>
</dbReference>
<evidence type="ECO:0000313" key="11">
    <source>
        <dbReference type="Proteomes" id="UP001293254"/>
    </source>
</evidence>
<evidence type="ECO:0000256" key="2">
    <source>
        <dbReference type="ARBA" id="ARBA00023015"/>
    </source>
</evidence>
<dbReference type="PROSITE" id="PS51152">
    <property type="entry name" value="NFYA_HAP2_2"/>
    <property type="match status" value="1"/>
</dbReference>
<organism evidence="10 11">
    <name type="scientific">Sesamum alatum</name>
    <dbReference type="NCBI Taxonomy" id="300844"/>
    <lineage>
        <taxon>Eukaryota</taxon>
        <taxon>Viridiplantae</taxon>
        <taxon>Streptophyta</taxon>
        <taxon>Embryophyta</taxon>
        <taxon>Tracheophyta</taxon>
        <taxon>Spermatophyta</taxon>
        <taxon>Magnoliopsida</taxon>
        <taxon>eudicotyledons</taxon>
        <taxon>Gunneridae</taxon>
        <taxon>Pentapetalae</taxon>
        <taxon>asterids</taxon>
        <taxon>lamiids</taxon>
        <taxon>Lamiales</taxon>
        <taxon>Pedaliaceae</taxon>
        <taxon>Sesamum</taxon>
    </lineage>
</organism>
<feature type="region of interest" description="Disordered" evidence="9">
    <location>
        <begin position="59"/>
        <end position="88"/>
    </location>
</feature>
<evidence type="ECO:0000256" key="7">
    <source>
        <dbReference type="ARBA" id="ARBA00025911"/>
    </source>
</evidence>
<evidence type="ECO:0000256" key="5">
    <source>
        <dbReference type="ARBA" id="ARBA00023163"/>
    </source>
</evidence>
<gene>
    <name evidence="10" type="ORF">Salat_1801800</name>
</gene>
<dbReference type="GO" id="GO:0003700">
    <property type="term" value="F:DNA-binding transcription factor activity"/>
    <property type="evidence" value="ECO:0007669"/>
    <property type="project" value="UniProtKB-UniRule"/>
</dbReference>
<dbReference type="PANTHER" id="PTHR12632">
    <property type="entry name" value="TRANSCRIPTION FACTOR NF-Y ALPHA-RELATED"/>
    <property type="match status" value="1"/>
</dbReference>
<evidence type="ECO:0000256" key="8">
    <source>
        <dbReference type="RuleBase" id="RU367155"/>
    </source>
</evidence>
<keyword evidence="2 8" id="KW-0805">Transcription regulation</keyword>
<accession>A0AAE2CHE1</accession>
<dbReference type="InterPro" id="IPR018362">
    <property type="entry name" value="CCAAT-binding_factor_CS"/>
</dbReference>
<feature type="compositionally biased region" description="Polar residues" evidence="9">
    <location>
        <begin position="274"/>
        <end position="285"/>
    </location>
</feature>
<evidence type="ECO:0000256" key="1">
    <source>
        <dbReference type="ARBA" id="ARBA00004123"/>
    </source>
</evidence>
<evidence type="ECO:0000256" key="6">
    <source>
        <dbReference type="ARBA" id="ARBA00023242"/>
    </source>
</evidence>
<proteinExistence type="inferred from homology"/>
<dbReference type="PROSITE" id="PS00686">
    <property type="entry name" value="NFYA_HAP2_1"/>
    <property type="match status" value="1"/>
</dbReference>
<feature type="compositionally biased region" description="Low complexity" evidence="9">
    <location>
        <begin position="59"/>
        <end position="74"/>
    </location>
</feature>
<evidence type="ECO:0000256" key="4">
    <source>
        <dbReference type="ARBA" id="ARBA00023159"/>
    </source>
</evidence>
<feature type="region of interest" description="Disordered" evidence="9">
    <location>
        <begin position="235"/>
        <end position="285"/>
    </location>
</feature>
<dbReference type="EMBL" id="JACGWO010000007">
    <property type="protein sequence ID" value="KAK4422195.1"/>
    <property type="molecule type" value="Genomic_DNA"/>
</dbReference>
<keyword evidence="11" id="KW-1185">Reference proteome</keyword>
<keyword evidence="5 8" id="KW-0804">Transcription</keyword>
<comment type="similarity">
    <text evidence="8">Belongs to the NFYA/HAP2 subunit family.</text>
</comment>
<evidence type="ECO:0000256" key="3">
    <source>
        <dbReference type="ARBA" id="ARBA00023125"/>
    </source>
</evidence>
<protein>
    <recommendedName>
        <fullName evidence="8">Nuclear transcription factor Y subunit</fullName>
    </recommendedName>
</protein>
<dbReference type="PRINTS" id="PR00616">
    <property type="entry name" value="CCAATSUBUNTB"/>
</dbReference>
<keyword evidence="4" id="KW-0010">Activator</keyword>
<dbReference type="GO" id="GO:0016602">
    <property type="term" value="C:CCAAT-binding factor complex"/>
    <property type="evidence" value="ECO:0007669"/>
    <property type="project" value="InterPro"/>
</dbReference>
<reference evidence="10" key="2">
    <citation type="journal article" date="2024" name="Plant">
        <title>Genomic evolution and insights into agronomic trait innovations of Sesamum species.</title>
        <authorList>
            <person name="Miao H."/>
            <person name="Wang L."/>
            <person name="Qu L."/>
            <person name="Liu H."/>
            <person name="Sun Y."/>
            <person name="Le M."/>
            <person name="Wang Q."/>
            <person name="Wei S."/>
            <person name="Zheng Y."/>
            <person name="Lin W."/>
            <person name="Duan Y."/>
            <person name="Cao H."/>
            <person name="Xiong S."/>
            <person name="Wang X."/>
            <person name="Wei L."/>
            <person name="Li C."/>
            <person name="Ma Q."/>
            <person name="Ju M."/>
            <person name="Zhao R."/>
            <person name="Li G."/>
            <person name="Mu C."/>
            <person name="Tian Q."/>
            <person name="Mei H."/>
            <person name="Zhang T."/>
            <person name="Gao T."/>
            <person name="Zhang H."/>
        </authorList>
    </citation>
    <scope>NUCLEOTIDE SEQUENCE</scope>
    <source>
        <strain evidence="10">3651</strain>
    </source>
</reference>
<evidence type="ECO:0000313" key="10">
    <source>
        <dbReference type="EMBL" id="KAK4422195.1"/>
    </source>
</evidence>
<feature type="compositionally biased region" description="Polar residues" evidence="9">
    <location>
        <begin position="239"/>
        <end position="266"/>
    </location>
</feature>
<dbReference type="AlphaFoldDB" id="A0AAE2CHE1"/>
<evidence type="ECO:0000256" key="9">
    <source>
        <dbReference type="SAM" id="MobiDB-lite"/>
    </source>
</evidence>
<dbReference type="InterPro" id="IPR001289">
    <property type="entry name" value="NFYA"/>
</dbReference>
<comment type="function">
    <text evidence="8">Component of the sequence-specific heterotrimeric transcription factor (NF-Y) which specifically recognizes a 5'-CCAAT-3' box motif found in the promoters of its target genes.</text>
</comment>
<comment type="subcellular location">
    <subcellularLocation>
        <location evidence="1 8">Nucleus</location>
    </subcellularLocation>
</comment>
<comment type="subunit">
    <text evidence="7">Heterotrimeric transcription factor composed of three components, NF-YA, NF-YB and NF-YC. NF-YB and NF-YC must interact and dimerize for NF-YA association and DNA binding.</text>
</comment>